<protein>
    <submittedName>
        <fullName evidence="2">Alpha/beta hydrolase</fullName>
    </submittedName>
</protein>
<dbReference type="AlphaFoldDB" id="A0A4V2YDV3"/>
<dbReference type="RefSeq" id="WP_132325895.1">
    <property type="nucleotide sequence ID" value="NZ_SMKR01000165.1"/>
</dbReference>
<dbReference type="PANTHER" id="PTHR43433">
    <property type="entry name" value="HYDROLASE, ALPHA/BETA FOLD FAMILY PROTEIN"/>
    <property type="match status" value="1"/>
</dbReference>
<dbReference type="GO" id="GO:0004806">
    <property type="term" value="F:triacylglycerol lipase activity"/>
    <property type="evidence" value="ECO:0007669"/>
    <property type="project" value="TreeGrafter"/>
</dbReference>
<comment type="caution">
    <text evidence="2">The sequence shown here is derived from an EMBL/GenBank/DDBJ whole genome shotgun (WGS) entry which is preliminary data.</text>
</comment>
<keyword evidence="3" id="KW-1185">Reference proteome</keyword>
<dbReference type="GO" id="GO:0046503">
    <property type="term" value="P:glycerolipid catabolic process"/>
    <property type="evidence" value="ECO:0007669"/>
    <property type="project" value="TreeGrafter"/>
</dbReference>
<evidence type="ECO:0000313" key="3">
    <source>
        <dbReference type="Proteomes" id="UP000295172"/>
    </source>
</evidence>
<organism evidence="2 3">
    <name type="scientific">Kribbella turkmenica</name>
    <dbReference type="NCBI Taxonomy" id="2530375"/>
    <lineage>
        <taxon>Bacteria</taxon>
        <taxon>Bacillati</taxon>
        <taxon>Actinomycetota</taxon>
        <taxon>Actinomycetes</taxon>
        <taxon>Propionibacteriales</taxon>
        <taxon>Kribbellaceae</taxon>
        <taxon>Kribbella</taxon>
    </lineage>
</organism>
<dbReference type="SUPFAM" id="SSF53474">
    <property type="entry name" value="alpha/beta-Hydrolases"/>
    <property type="match status" value="1"/>
</dbReference>
<accession>A0A4V2YDV3</accession>
<dbReference type="InterPro" id="IPR050471">
    <property type="entry name" value="AB_hydrolase"/>
</dbReference>
<dbReference type="Proteomes" id="UP000295172">
    <property type="component" value="Unassembled WGS sequence"/>
</dbReference>
<evidence type="ECO:0000259" key="1">
    <source>
        <dbReference type="Pfam" id="PF00561"/>
    </source>
</evidence>
<dbReference type="OrthoDB" id="8957634at2"/>
<dbReference type="Gene3D" id="3.40.50.1820">
    <property type="entry name" value="alpha/beta hydrolase"/>
    <property type="match status" value="1"/>
</dbReference>
<dbReference type="PRINTS" id="PR00111">
    <property type="entry name" value="ABHYDROLASE"/>
</dbReference>
<dbReference type="InterPro" id="IPR029058">
    <property type="entry name" value="AB_hydrolase_fold"/>
</dbReference>
<keyword evidence="2" id="KW-0378">Hydrolase</keyword>
<dbReference type="Pfam" id="PF00561">
    <property type="entry name" value="Abhydrolase_1"/>
    <property type="match status" value="1"/>
</dbReference>
<sequence length="181" mass="19558">GGWVSQLAALDHPSRVGSLVLVSTRATGHGQADADLPEVSPRLLQTWAEADDEPDWSDDDAVLDYLVGGERSLAGPLLDEASVREVCRSFLRRTGDVRAALTNHPIADQGPRWRERLSQITAPTLVLHGERDPLFPPANAVRLAAEIPGARLRVVPEVGHELPRKAWSGYVDAIAGQVIPC</sequence>
<feature type="domain" description="AB hydrolase-1" evidence="1">
    <location>
        <begin position="1"/>
        <end position="161"/>
    </location>
</feature>
<dbReference type="EMBL" id="SMKR01000165">
    <property type="protein sequence ID" value="TDD16876.1"/>
    <property type="molecule type" value="Genomic_DNA"/>
</dbReference>
<feature type="non-terminal residue" evidence="2">
    <location>
        <position position="1"/>
    </location>
</feature>
<evidence type="ECO:0000313" key="2">
    <source>
        <dbReference type="EMBL" id="TDD16876.1"/>
    </source>
</evidence>
<dbReference type="InterPro" id="IPR000073">
    <property type="entry name" value="AB_hydrolase_1"/>
</dbReference>
<proteinExistence type="predicted"/>
<gene>
    <name evidence="2" type="ORF">E1218_28870</name>
</gene>
<name>A0A4V2YDV3_9ACTN</name>
<dbReference type="PANTHER" id="PTHR43433:SF5">
    <property type="entry name" value="AB HYDROLASE-1 DOMAIN-CONTAINING PROTEIN"/>
    <property type="match status" value="1"/>
</dbReference>
<reference evidence="2 3" key="1">
    <citation type="submission" date="2019-02" db="EMBL/GenBank/DDBJ databases">
        <title>Draft genome sequences of novel Actinobacteria.</title>
        <authorList>
            <person name="Sahin N."/>
            <person name="Ay H."/>
            <person name="Saygin H."/>
        </authorList>
    </citation>
    <scope>NUCLEOTIDE SEQUENCE [LARGE SCALE GENOMIC DNA]</scope>
    <source>
        <strain evidence="2 3">16K104</strain>
    </source>
</reference>